<name>A0A6I5MYU3_9BIFI</name>
<gene>
    <name evidence="2" type="ORF">F6S87_01790</name>
</gene>
<dbReference type="InterPro" id="IPR002881">
    <property type="entry name" value="DUF58"/>
</dbReference>
<keyword evidence="3" id="KW-1185">Reference proteome</keyword>
<evidence type="ECO:0000313" key="2">
    <source>
        <dbReference type="EMBL" id="NEG69376.1"/>
    </source>
</evidence>
<dbReference type="PANTHER" id="PTHR33608">
    <property type="entry name" value="BLL2464 PROTEIN"/>
    <property type="match status" value="1"/>
</dbReference>
<dbReference type="Pfam" id="PF01882">
    <property type="entry name" value="DUF58"/>
    <property type="match status" value="1"/>
</dbReference>
<reference evidence="2 3" key="1">
    <citation type="submission" date="2019-09" db="EMBL/GenBank/DDBJ databases">
        <title>Phylogenetic characterization of a novel taxon of the genus Bifidobacterium: Bifidobacterium choloepi sp. nov.</title>
        <authorList>
            <person name="Modesto M."/>
            <person name="Satti M."/>
        </authorList>
    </citation>
    <scope>NUCLEOTIDE SEQUENCE [LARGE SCALE GENOMIC DNA]</scope>
    <source>
        <strain evidence="2 3">BRDM6</strain>
    </source>
</reference>
<dbReference type="AlphaFoldDB" id="A0A6I5MYU3"/>
<accession>A0A6I5MYU3</accession>
<sequence>MTLPTVRRALGVVEGEHASRRPGGADDLLDIRQYESGDESRAIDWKISARSGRPMVVQRERLVSSHVYLLMDVGREMTEVCPSGERAFEVAANALCMFAALSLRRSDDISLVFGDAASITRVPFHGGFAQFEKTIDEALGRPWAAPRNIGALLDYAAHVRDRDALVVVATDEHALGPDHLKTIRRIARTHPLVVIDVTTINPFMPEPIRGAGPVHVADARTGRRVPAFLRTQADIAEVDTHRAYLAKALDAELARVDARAIRSDSSEAMFRAFVRLIASARPAATISSLSGGSR</sequence>
<organism evidence="2 3">
    <name type="scientific">Bifidobacterium choloepi</name>
    <dbReference type="NCBI Taxonomy" id="2614131"/>
    <lineage>
        <taxon>Bacteria</taxon>
        <taxon>Bacillati</taxon>
        <taxon>Actinomycetota</taxon>
        <taxon>Actinomycetes</taxon>
        <taxon>Bifidobacteriales</taxon>
        <taxon>Bifidobacteriaceae</taxon>
        <taxon>Bifidobacterium</taxon>
    </lineage>
</organism>
<feature type="domain" description="DUF58" evidence="1">
    <location>
        <begin position="30"/>
        <end position="225"/>
    </location>
</feature>
<evidence type="ECO:0000259" key="1">
    <source>
        <dbReference type="Pfam" id="PF01882"/>
    </source>
</evidence>
<dbReference type="Proteomes" id="UP000469292">
    <property type="component" value="Unassembled WGS sequence"/>
</dbReference>
<dbReference type="PANTHER" id="PTHR33608:SF6">
    <property type="entry name" value="BLL2464 PROTEIN"/>
    <property type="match status" value="1"/>
</dbReference>
<protein>
    <submittedName>
        <fullName evidence="2">DUF58 domain-containing protein</fullName>
    </submittedName>
</protein>
<evidence type="ECO:0000313" key="3">
    <source>
        <dbReference type="Proteomes" id="UP000469292"/>
    </source>
</evidence>
<proteinExistence type="predicted"/>
<dbReference type="EMBL" id="VYSG01000001">
    <property type="protein sequence ID" value="NEG69376.1"/>
    <property type="molecule type" value="Genomic_DNA"/>
</dbReference>
<comment type="caution">
    <text evidence="2">The sequence shown here is derived from an EMBL/GenBank/DDBJ whole genome shotgun (WGS) entry which is preliminary data.</text>
</comment>